<keyword evidence="4" id="KW-1185">Reference proteome</keyword>
<organism evidence="3 4">
    <name type="scientific">Gossypium harknessii</name>
    <dbReference type="NCBI Taxonomy" id="34285"/>
    <lineage>
        <taxon>Eukaryota</taxon>
        <taxon>Viridiplantae</taxon>
        <taxon>Streptophyta</taxon>
        <taxon>Embryophyta</taxon>
        <taxon>Tracheophyta</taxon>
        <taxon>Spermatophyta</taxon>
        <taxon>Magnoliopsida</taxon>
        <taxon>eudicotyledons</taxon>
        <taxon>Gunneridae</taxon>
        <taxon>Pentapetalae</taxon>
        <taxon>rosids</taxon>
        <taxon>malvids</taxon>
        <taxon>Malvales</taxon>
        <taxon>Malvaceae</taxon>
        <taxon>Malvoideae</taxon>
        <taxon>Gossypium</taxon>
    </lineage>
</organism>
<dbReference type="AlphaFoldDB" id="A0A7J9H6K3"/>
<sequence length="175" mass="19801">MGKNFVVTMETALRGNDQTDWGYGPVLDTGLPCGGSGKMVSGGSWSFNNCFFFIHQLSKGRIQSILSSVMPIFGYMYMTCLLVSHQRAWRVMGNLMGKFLNYDTTNRCNNMNNYTRIQVRLNILTPFMRQKKLEKAGGEPPEASFIYEQLPLICYICETIGHGKSNSIKLIEFPK</sequence>
<dbReference type="PANTHER" id="PTHR31286">
    <property type="entry name" value="GLYCINE-RICH CELL WALL STRUCTURAL PROTEIN 1.8-LIKE"/>
    <property type="match status" value="1"/>
</dbReference>
<reference evidence="3 4" key="1">
    <citation type="journal article" date="2019" name="Genome Biol. Evol.">
        <title>Insights into the evolution of the New World diploid cottons (Gossypium, subgenus Houzingenia) based on genome sequencing.</title>
        <authorList>
            <person name="Grover C.E."/>
            <person name="Arick M.A. 2nd"/>
            <person name="Thrash A."/>
            <person name="Conover J.L."/>
            <person name="Sanders W.S."/>
            <person name="Peterson D.G."/>
            <person name="Frelichowski J.E."/>
            <person name="Scheffler J.A."/>
            <person name="Scheffler B.E."/>
            <person name="Wendel J.F."/>
        </authorList>
    </citation>
    <scope>NUCLEOTIDE SEQUENCE [LARGE SCALE GENOMIC DNA]</scope>
    <source>
        <strain evidence="3">0</strain>
        <tissue evidence="3">Leaf</tissue>
    </source>
</reference>
<accession>A0A7J9H6K3</accession>
<dbReference type="InterPro" id="IPR040256">
    <property type="entry name" value="At4g02000-like"/>
</dbReference>
<dbReference type="InterPro" id="IPR025836">
    <property type="entry name" value="Zn_knuckle_CX2CX4HX4C"/>
</dbReference>
<dbReference type="Pfam" id="PF14392">
    <property type="entry name" value="zf-CCHC_4"/>
    <property type="match status" value="1"/>
</dbReference>
<feature type="transmembrane region" description="Helical" evidence="1">
    <location>
        <begin position="62"/>
        <end position="83"/>
    </location>
</feature>
<dbReference type="OrthoDB" id="852325at2759"/>
<protein>
    <recommendedName>
        <fullName evidence="2">Zinc knuckle CX2CX4HX4C domain-containing protein</fullName>
    </recommendedName>
</protein>
<name>A0A7J9H6K3_9ROSI</name>
<evidence type="ECO:0000256" key="1">
    <source>
        <dbReference type="SAM" id="Phobius"/>
    </source>
</evidence>
<evidence type="ECO:0000313" key="4">
    <source>
        <dbReference type="Proteomes" id="UP000593560"/>
    </source>
</evidence>
<keyword evidence="1" id="KW-0812">Transmembrane</keyword>
<feature type="domain" description="Zinc knuckle CX2CX4HX4C" evidence="2">
    <location>
        <begin position="125"/>
        <end position="165"/>
    </location>
</feature>
<evidence type="ECO:0000259" key="2">
    <source>
        <dbReference type="Pfam" id="PF14392"/>
    </source>
</evidence>
<evidence type="ECO:0000313" key="3">
    <source>
        <dbReference type="EMBL" id="MBA0805491.1"/>
    </source>
</evidence>
<dbReference type="Proteomes" id="UP000593560">
    <property type="component" value="Unassembled WGS sequence"/>
</dbReference>
<proteinExistence type="predicted"/>
<keyword evidence="1" id="KW-0472">Membrane</keyword>
<dbReference type="PANTHER" id="PTHR31286:SF153">
    <property type="entry name" value="DUF4283 DOMAIN PROTEIN"/>
    <property type="match status" value="1"/>
</dbReference>
<gene>
    <name evidence="3" type="ORF">Gohar_005004</name>
</gene>
<dbReference type="EMBL" id="JABFAD010000008">
    <property type="protein sequence ID" value="MBA0805491.1"/>
    <property type="molecule type" value="Genomic_DNA"/>
</dbReference>
<comment type="caution">
    <text evidence="3">The sequence shown here is derived from an EMBL/GenBank/DDBJ whole genome shotgun (WGS) entry which is preliminary data.</text>
</comment>
<keyword evidence="1" id="KW-1133">Transmembrane helix</keyword>